<proteinExistence type="predicted"/>
<reference evidence="2" key="1">
    <citation type="journal article" date="2019" name="Int. J. Syst. Evol. Microbiol.">
        <title>The Global Catalogue of Microorganisms (GCM) 10K type strain sequencing project: providing services to taxonomists for standard genome sequencing and annotation.</title>
        <authorList>
            <consortium name="The Broad Institute Genomics Platform"/>
            <consortium name="The Broad Institute Genome Sequencing Center for Infectious Disease"/>
            <person name="Wu L."/>
            <person name="Ma J."/>
        </authorList>
    </citation>
    <scope>NUCLEOTIDE SEQUENCE [LARGE SCALE GENOMIC DNA]</scope>
    <source>
        <strain evidence="2">JCM 10696</strain>
    </source>
</reference>
<sequence>MTKPGYEQQWNGRGYGLCSAAVAAEDGGAFVVVDGSATADLALVRPTFSRRRSASAGTEGAIHFFFAVHQVSQEESEETGRAALEHLLDEVLRTGGPLPGEWLGPFDPEVAAYRLATKAHPGREVPGRLNLEIHVGIASIAESVFEADPDGEHGIWGCDLLATITLSGGVPDWALVHRIWAAPAKLWAAVAWDEMPGFAIGVGGPEA</sequence>
<comment type="caution">
    <text evidence="1">The sequence shown here is derived from an EMBL/GenBank/DDBJ whole genome shotgun (WGS) entry which is preliminary data.</text>
</comment>
<keyword evidence="2" id="KW-1185">Reference proteome</keyword>
<protein>
    <submittedName>
        <fullName evidence="1">Uncharacterized protein</fullName>
    </submittedName>
</protein>
<evidence type="ECO:0000313" key="1">
    <source>
        <dbReference type="EMBL" id="GAA0968285.1"/>
    </source>
</evidence>
<dbReference type="EMBL" id="BAAAHH010000055">
    <property type="protein sequence ID" value="GAA0968285.1"/>
    <property type="molecule type" value="Genomic_DNA"/>
</dbReference>
<accession>A0ABP4CIT1</accession>
<name>A0ABP4CIT1_9ACTN</name>
<organism evidence="1 2">
    <name type="scientific">Actinocorallia libanotica</name>
    <dbReference type="NCBI Taxonomy" id="46162"/>
    <lineage>
        <taxon>Bacteria</taxon>
        <taxon>Bacillati</taxon>
        <taxon>Actinomycetota</taxon>
        <taxon>Actinomycetes</taxon>
        <taxon>Streptosporangiales</taxon>
        <taxon>Thermomonosporaceae</taxon>
        <taxon>Actinocorallia</taxon>
    </lineage>
</organism>
<dbReference type="Proteomes" id="UP001500665">
    <property type="component" value="Unassembled WGS sequence"/>
</dbReference>
<evidence type="ECO:0000313" key="2">
    <source>
        <dbReference type="Proteomes" id="UP001500665"/>
    </source>
</evidence>
<gene>
    <name evidence="1" type="ORF">GCM10009550_73410</name>
</gene>
<dbReference type="RefSeq" id="WP_344246993.1">
    <property type="nucleotide sequence ID" value="NZ_BAAAHH010000055.1"/>
</dbReference>